<dbReference type="PANTHER" id="PTHR45686">
    <property type="entry name" value="ADP-RIBOSYLATION FACTOR GTPASE ACTIVATING PROTEIN 3, ISOFORM H-RELATED"/>
    <property type="match status" value="1"/>
</dbReference>
<dbReference type="FunFam" id="1.10.220.150:FF:000004">
    <property type="entry name" value="Putative ADP-ribosylation factor GTPase-activating protein 2"/>
    <property type="match status" value="1"/>
</dbReference>
<proteinExistence type="predicted"/>
<evidence type="ECO:0000256" key="2">
    <source>
        <dbReference type="ARBA" id="ARBA00022723"/>
    </source>
</evidence>
<evidence type="ECO:0000256" key="4">
    <source>
        <dbReference type="ARBA" id="ARBA00022833"/>
    </source>
</evidence>
<dbReference type="GO" id="GO:0048205">
    <property type="term" value="P:COPI coating of Golgi vesicle"/>
    <property type="evidence" value="ECO:0007669"/>
    <property type="project" value="TreeGrafter"/>
</dbReference>
<feature type="region of interest" description="Disordered" evidence="6">
    <location>
        <begin position="345"/>
        <end position="389"/>
    </location>
</feature>
<evidence type="ECO:0000259" key="7">
    <source>
        <dbReference type="PROSITE" id="PS50115"/>
    </source>
</evidence>
<dbReference type="PROSITE" id="PS50115">
    <property type="entry name" value="ARFGAP"/>
    <property type="match status" value="1"/>
</dbReference>
<evidence type="ECO:0000256" key="1">
    <source>
        <dbReference type="ARBA" id="ARBA00022468"/>
    </source>
</evidence>
<dbReference type="SMART" id="SM00105">
    <property type="entry name" value="ArfGap"/>
    <property type="match status" value="1"/>
</dbReference>
<dbReference type="GO" id="GO:0005096">
    <property type="term" value="F:GTPase activator activity"/>
    <property type="evidence" value="ECO:0007669"/>
    <property type="project" value="UniProtKB-KW"/>
</dbReference>
<dbReference type="GO" id="GO:0008270">
    <property type="term" value="F:zinc ion binding"/>
    <property type="evidence" value="ECO:0007669"/>
    <property type="project" value="UniProtKB-KW"/>
</dbReference>
<reference evidence="8" key="1">
    <citation type="submission" date="2022-02" db="EMBL/GenBank/DDBJ databases">
        <authorList>
            <person name="King R."/>
        </authorList>
    </citation>
    <scope>NUCLEOTIDE SEQUENCE</scope>
</reference>
<evidence type="ECO:0000313" key="9">
    <source>
        <dbReference type="Proteomes" id="UP001153321"/>
    </source>
</evidence>
<accession>A0A9N8L169</accession>
<dbReference type="CDD" id="cd08831">
    <property type="entry name" value="ArfGap_ArfGap2_3_like"/>
    <property type="match status" value="1"/>
</dbReference>
<dbReference type="PRINTS" id="PR00405">
    <property type="entry name" value="REVINTRACTNG"/>
</dbReference>
<dbReference type="PANTHER" id="PTHR45686:SF4">
    <property type="entry name" value="ADP-RIBOSYLATION FACTOR GTPASE ACTIVATING PROTEIN 3, ISOFORM H"/>
    <property type="match status" value="1"/>
</dbReference>
<dbReference type="SUPFAM" id="SSF57863">
    <property type="entry name" value="ArfGap/RecO-like zinc finger"/>
    <property type="match status" value="1"/>
</dbReference>
<keyword evidence="4" id="KW-0862">Zinc</keyword>
<evidence type="ECO:0000313" key="8">
    <source>
        <dbReference type="EMBL" id="CAD0217591.1"/>
    </source>
</evidence>
<feature type="domain" description="Arf-GAP" evidence="7">
    <location>
        <begin position="12"/>
        <end position="128"/>
    </location>
</feature>
<sequence>MADSGPSKTDIEAIFQRLRSIPSNKVCFDCNAKNPTWSSVTYGVFICLDCSAVHRSLGVHLTFVRSTQLDTNWTWKQLRNMQLGGNVNATQFFRTHGLSTEDARQKYSSRVAQMYRDKLSAMSEQAMKTYGTKVWVGGAVGGEISSQARLWAPAGPAPAQPARKGPAKRTGLGARKGGLGATKVAANFEDIEREAIMAEKLKAEAAASGASGGAGGGATLESVEQEVASLRLAYGGPGAGLGAGPGAGAARPNADRLGIASATAATRAGVSHSATSDMTLIEQEDAPTARAQLDDIDDFTSSFTMIRNEPYGNSRNLDKLFGDSDRKCSSYDNLGGGGVTRISPEPARPVHTMFGGAAPSAAGPDGGAAPAASRSRPRRAEPEDDSAVKKFGSAKAISSAQFFGEQESRWERDSNLSRFQGSNSISSAEYFGGAGGAGAGAGARGARAFSVGAPDLDDVRESVRAGVTRVAGRLSSLANGVVSSIQERYGY</sequence>
<protein>
    <recommendedName>
        <fullName evidence="7">Arf-GAP domain-containing protein</fullName>
    </recommendedName>
</protein>
<keyword evidence="9" id="KW-1185">Reference proteome</keyword>
<dbReference type="InterPro" id="IPR038508">
    <property type="entry name" value="ArfGAP_dom_sf"/>
</dbReference>
<dbReference type="EMBL" id="LR824532">
    <property type="protein sequence ID" value="CAD0217591.1"/>
    <property type="molecule type" value="Genomic_DNA"/>
</dbReference>
<name>A0A9N8L169_SPOLI</name>
<dbReference type="GO" id="GO:0000139">
    <property type="term" value="C:Golgi membrane"/>
    <property type="evidence" value="ECO:0007669"/>
    <property type="project" value="GOC"/>
</dbReference>
<keyword evidence="1" id="KW-0343">GTPase activation</keyword>
<evidence type="ECO:0000256" key="5">
    <source>
        <dbReference type="PROSITE-ProRule" id="PRU00288"/>
    </source>
</evidence>
<keyword evidence="3 5" id="KW-0863">Zinc-finger</keyword>
<organism evidence="8 9">
    <name type="scientific">Spodoptera littoralis</name>
    <name type="common">Egyptian cotton leafworm</name>
    <dbReference type="NCBI Taxonomy" id="7109"/>
    <lineage>
        <taxon>Eukaryota</taxon>
        <taxon>Metazoa</taxon>
        <taxon>Ecdysozoa</taxon>
        <taxon>Arthropoda</taxon>
        <taxon>Hexapoda</taxon>
        <taxon>Insecta</taxon>
        <taxon>Pterygota</taxon>
        <taxon>Neoptera</taxon>
        <taxon>Endopterygota</taxon>
        <taxon>Lepidoptera</taxon>
        <taxon>Glossata</taxon>
        <taxon>Ditrysia</taxon>
        <taxon>Noctuoidea</taxon>
        <taxon>Noctuidae</taxon>
        <taxon>Amphipyrinae</taxon>
        <taxon>Spodoptera</taxon>
    </lineage>
</organism>
<feature type="compositionally biased region" description="Low complexity" evidence="6">
    <location>
        <begin position="355"/>
        <end position="374"/>
    </location>
</feature>
<dbReference type="AlphaFoldDB" id="A0A9N8L169"/>
<dbReference type="Proteomes" id="UP001153321">
    <property type="component" value="Chromosome 1"/>
</dbReference>
<dbReference type="Gene3D" id="1.10.220.150">
    <property type="entry name" value="Arf GTPase activating protein"/>
    <property type="match status" value="1"/>
</dbReference>
<gene>
    <name evidence="8" type="ORF">SPLIT_LOCUS9</name>
</gene>
<keyword evidence="2" id="KW-0479">Metal-binding</keyword>
<evidence type="ECO:0000256" key="6">
    <source>
        <dbReference type="SAM" id="MobiDB-lite"/>
    </source>
</evidence>
<dbReference type="InterPro" id="IPR037278">
    <property type="entry name" value="ARFGAP/RecO"/>
</dbReference>
<feature type="region of interest" description="Disordered" evidence="6">
    <location>
        <begin position="153"/>
        <end position="175"/>
    </location>
</feature>
<dbReference type="Pfam" id="PF01412">
    <property type="entry name" value="ArfGap"/>
    <property type="match status" value="1"/>
</dbReference>
<dbReference type="InterPro" id="IPR001164">
    <property type="entry name" value="ArfGAP_dom"/>
</dbReference>
<evidence type="ECO:0000256" key="3">
    <source>
        <dbReference type="ARBA" id="ARBA00022771"/>
    </source>
</evidence>